<dbReference type="Pfam" id="PF03544">
    <property type="entry name" value="TonB_C"/>
    <property type="match status" value="1"/>
</dbReference>
<organism evidence="12 13">
    <name type="scientific">Carboxylicivirga sediminis</name>
    <dbReference type="NCBI Taxonomy" id="2006564"/>
    <lineage>
        <taxon>Bacteria</taxon>
        <taxon>Pseudomonadati</taxon>
        <taxon>Bacteroidota</taxon>
        <taxon>Bacteroidia</taxon>
        <taxon>Marinilabiliales</taxon>
        <taxon>Marinilabiliaceae</taxon>
        <taxon>Carboxylicivirga</taxon>
    </lineage>
</organism>
<evidence type="ECO:0000259" key="11">
    <source>
        <dbReference type="PROSITE" id="PS52015"/>
    </source>
</evidence>
<evidence type="ECO:0000256" key="8">
    <source>
        <dbReference type="ARBA" id="ARBA00022989"/>
    </source>
</evidence>
<feature type="domain" description="TonB C-terminal" evidence="11">
    <location>
        <begin position="333"/>
        <end position="430"/>
    </location>
</feature>
<keyword evidence="4" id="KW-1003">Cell membrane</keyword>
<evidence type="ECO:0000256" key="5">
    <source>
        <dbReference type="ARBA" id="ARBA00022519"/>
    </source>
</evidence>
<dbReference type="GO" id="GO:0055085">
    <property type="term" value="P:transmembrane transport"/>
    <property type="evidence" value="ECO:0007669"/>
    <property type="project" value="InterPro"/>
</dbReference>
<dbReference type="PROSITE" id="PS52015">
    <property type="entry name" value="TONB_CTD"/>
    <property type="match status" value="1"/>
</dbReference>
<dbReference type="InterPro" id="IPR051045">
    <property type="entry name" value="TonB-dependent_transducer"/>
</dbReference>
<proteinExistence type="inferred from homology"/>
<name>A0A941F7L9_9BACT</name>
<keyword evidence="13" id="KW-1185">Reference proteome</keyword>
<comment type="similarity">
    <text evidence="2">Belongs to the TonB family.</text>
</comment>
<feature type="transmembrane region" description="Helical" evidence="10">
    <location>
        <begin position="267"/>
        <end position="286"/>
    </location>
</feature>
<keyword evidence="8 10" id="KW-1133">Transmembrane helix</keyword>
<comment type="caution">
    <text evidence="12">The sequence shown here is derived from an EMBL/GenBank/DDBJ whole genome shotgun (WGS) entry which is preliminary data.</text>
</comment>
<evidence type="ECO:0000256" key="1">
    <source>
        <dbReference type="ARBA" id="ARBA00004383"/>
    </source>
</evidence>
<comment type="subcellular location">
    <subcellularLocation>
        <location evidence="1">Cell inner membrane</location>
        <topology evidence="1">Single-pass membrane protein</topology>
        <orientation evidence="1">Periplasmic side</orientation>
    </subcellularLocation>
</comment>
<feature type="transmembrane region" description="Helical" evidence="10">
    <location>
        <begin position="6"/>
        <end position="25"/>
    </location>
</feature>
<gene>
    <name evidence="12" type="ORF">KDU71_16260</name>
</gene>
<evidence type="ECO:0000313" key="13">
    <source>
        <dbReference type="Proteomes" id="UP000679220"/>
    </source>
</evidence>
<dbReference type="Proteomes" id="UP000679220">
    <property type="component" value="Unassembled WGS sequence"/>
</dbReference>
<dbReference type="GO" id="GO:0031992">
    <property type="term" value="F:energy transducer activity"/>
    <property type="evidence" value="ECO:0007669"/>
    <property type="project" value="TreeGrafter"/>
</dbReference>
<evidence type="ECO:0000256" key="4">
    <source>
        <dbReference type="ARBA" id="ARBA00022475"/>
    </source>
</evidence>
<dbReference type="NCBIfam" id="TIGR01352">
    <property type="entry name" value="tonB_Cterm"/>
    <property type="match status" value="1"/>
</dbReference>
<dbReference type="Gene3D" id="3.30.1150.10">
    <property type="match status" value="1"/>
</dbReference>
<evidence type="ECO:0000256" key="10">
    <source>
        <dbReference type="SAM" id="Phobius"/>
    </source>
</evidence>
<keyword evidence="3" id="KW-0813">Transport</keyword>
<feature type="transmembrane region" description="Helical" evidence="10">
    <location>
        <begin position="37"/>
        <end position="57"/>
    </location>
</feature>
<keyword evidence="5" id="KW-0997">Cell inner membrane</keyword>
<dbReference type="PANTHER" id="PTHR33446">
    <property type="entry name" value="PROTEIN TONB-RELATED"/>
    <property type="match status" value="1"/>
</dbReference>
<dbReference type="EMBL" id="JAGTAR010000027">
    <property type="protein sequence ID" value="MBR8537124.1"/>
    <property type="molecule type" value="Genomic_DNA"/>
</dbReference>
<evidence type="ECO:0000256" key="3">
    <source>
        <dbReference type="ARBA" id="ARBA00022448"/>
    </source>
</evidence>
<dbReference type="InterPro" id="IPR037682">
    <property type="entry name" value="TonB_C"/>
</dbReference>
<evidence type="ECO:0000313" key="12">
    <source>
        <dbReference type="EMBL" id="MBR8537124.1"/>
    </source>
</evidence>
<accession>A0A941F7L9</accession>
<protein>
    <submittedName>
        <fullName evidence="12">TonB family protein</fullName>
    </submittedName>
</protein>
<keyword evidence="9 10" id="KW-0472">Membrane</keyword>
<evidence type="ECO:0000256" key="7">
    <source>
        <dbReference type="ARBA" id="ARBA00022927"/>
    </source>
</evidence>
<feature type="transmembrane region" description="Helical" evidence="10">
    <location>
        <begin position="98"/>
        <end position="116"/>
    </location>
</feature>
<keyword evidence="7" id="KW-0653">Protein transport</keyword>
<evidence type="ECO:0000256" key="6">
    <source>
        <dbReference type="ARBA" id="ARBA00022692"/>
    </source>
</evidence>
<dbReference type="AlphaFoldDB" id="A0A941F7L9"/>
<dbReference type="InterPro" id="IPR006260">
    <property type="entry name" value="TonB/TolA_C"/>
</dbReference>
<evidence type="ECO:0000256" key="2">
    <source>
        <dbReference type="ARBA" id="ARBA00006555"/>
    </source>
</evidence>
<reference evidence="12" key="2">
    <citation type="submission" date="2021-04" db="EMBL/GenBank/DDBJ databases">
        <authorList>
            <person name="Zhang T."/>
            <person name="Zhang Y."/>
            <person name="Lu D."/>
            <person name="Zuo D."/>
            <person name="Du Z."/>
        </authorList>
    </citation>
    <scope>NUCLEOTIDE SEQUENCE</scope>
    <source>
        <strain evidence="12">JR1</strain>
    </source>
</reference>
<dbReference type="SUPFAM" id="SSF74653">
    <property type="entry name" value="TolA/TonB C-terminal domain"/>
    <property type="match status" value="1"/>
</dbReference>
<dbReference type="InterPro" id="IPR008756">
    <property type="entry name" value="Peptidase_M56"/>
</dbReference>
<dbReference type="PANTHER" id="PTHR33446:SF2">
    <property type="entry name" value="PROTEIN TONB"/>
    <property type="match status" value="1"/>
</dbReference>
<dbReference type="GO" id="GO:0015031">
    <property type="term" value="P:protein transport"/>
    <property type="evidence" value="ECO:0007669"/>
    <property type="project" value="UniProtKB-KW"/>
</dbReference>
<sequence>MNLIVNYLFESSLILGLLTIFYRFVLHYEPRFKFNRFYLLLSLMAAAVVPLLTFSFYRTITPEGNVYVGNVLGAITVYAQNTKEAVVPVVAQSSAFKWLYMVGCLGLLLRLLYGFVRLGGLAGKVKLVSFNGYKVADLPGQFNPFSFFNVVFVNQSRYSEKELEQIMIHELTHVRLKHSWDVLLLELLLIVQWFNPFAWFLRSMLKELHEFQADKQVLDKGYSAKSYKELLLFQATGARLLPVNNFNQSLTKKRFTMMKKDNIQKLLGLKSVFAIVTMTMVAVLFACELRDEEPAMTEEAIEIKEVVENTSAQLKTVSGPVFFVVEEMPEYPGGEEALRNYIATSVKYPEIAKKAGVSGRVYVTFIVADDGSVRDTKIARTSGFSVLDDEALRVVSEMPEWQPGKQSGKAVNVSFTVPINFALNDDQFQPGTTQKKGVAYEDMTEEQKAQVIEQYRKKGWEVSFNEDGSLNLKQIVTEKGTATPIK</sequence>
<dbReference type="Pfam" id="PF05569">
    <property type="entry name" value="Peptidase_M56"/>
    <property type="match status" value="1"/>
</dbReference>
<dbReference type="GO" id="GO:0098797">
    <property type="term" value="C:plasma membrane protein complex"/>
    <property type="evidence" value="ECO:0007669"/>
    <property type="project" value="TreeGrafter"/>
</dbReference>
<reference evidence="12" key="1">
    <citation type="journal article" date="2018" name="Int. J. Syst. Evol. Microbiol.">
        <title>Carboxylicivirga sediminis sp. nov., isolated from coastal sediment.</title>
        <authorList>
            <person name="Wang F.Q."/>
            <person name="Ren L.H."/>
            <person name="Zou R.J."/>
            <person name="Sun Y.Z."/>
            <person name="Liu X.J."/>
            <person name="Jiang F."/>
            <person name="Liu L.J."/>
        </authorList>
    </citation>
    <scope>NUCLEOTIDE SEQUENCE</scope>
    <source>
        <strain evidence="12">JR1</strain>
    </source>
</reference>
<evidence type="ECO:0000256" key="9">
    <source>
        <dbReference type="ARBA" id="ARBA00023136"/>
    </source>
</evidence>
<keyword evidence="6 10" id="KW-0812">Transmembrane</keyword>
<dbReference type="RefSeq" id="WP_212192149.1">
    <property type="nucleotide sequence ID" value="NZ_JAGTAR010000027.1"/>
</dbReference>